<dbReference type="GO" id="GO:0009395">
    <property type="term" value="P:phospholipid catabolic process"/>
    <property type="evidence" value="ECO:0007669"/>
    <property type="project" value="TreeGrafter"/>
</dbReference>
<sequence length="470" mass="52347">MDAADYFAQLKAAMTLARERVMLIGWDFDTRVRLDPEGEPDGWPDKLGSFISTLVQRRPDLQVHVLKWDLGVLKALGRGATPLFILNWMTNKRVHLRLDSVHPAGACHHQKIAVIDDALAFCGGIDLTVGRWDTPEHRDDDLRRASPWGFAQPPWHDATAAVDGEAARSLAELARERWESATGERLPPLQERHTIWPKTLQATFHDVNVGIARTQPKRDGQPAVREIEALTLAAISRAHRFIYVESQYLASHRIAEALANRLGETSGPEVIVINPLSTEGWLEDEVMGSARARIIERLSGINGGHHFRICYPVAAGGTPIYVHAKIMIVDDQFLKIGSANMNNRSMGLDTECDLAVDPHDQTEREALRVAICSIRHRLLAEHLNVAKDEFARVELEEDSLVRAIDRLRIANGRTLVPLKPTLLNTAEEVIAAHGILDPDRPEPIVNQLAKFASASQRALRRSFRGADVKA</sequence>
<dbReference type="AlphaFoldDB" id="A0A512J6H8"/>
<comment type="catalytic activity">
    <reaction evidence="1">
        <text>a 1,2-diacyl-sn-glycero-3-phosphocholine + H2O = a 1,2-diacyl-sn-glycero-3-phosphate + choline + H(+)</text>
        <dbReference type="Rhea" id="RHEA:14445"/>
        <dbReference type="ChEBI" id="CHEBI:15354"/>
        <dbReference type="ChEBI" id="CHEBI:15377"/>
        <dbReference type="ChEBI" id="CHEBI:15378"/>
        <dbReference type="ChEBI" id="CHEBI:57643"/>
        <dbReference type="ChEBI" id="CHEBI:58608"/>
        <dbReference type="EC" id="3.1.4.4"/>
    </reaction>
</comment>
<dbReference type="Proteomes" id="UP000321960">
    <property type="component" value="Unassembled WGS sequence"/>
</dbReference>
<keyword evidence="14" id="KW-1185">Reference proteome</keyword>
<accession>A0A512J6H8</accession>
<dbReference type="SUPFAM" id="SSF56024">
    <property type="entry name" value="Phospholipase D/nuclease"/>
    <property type="match status" value="2"/>
</dbReference>
<evidence type="ECO:0000259" key="10">
    <source>
        <dbReference type="PROSITE" id="PS50035"/>
    </source>
</evidence>
<evidence type="ECO:0000256" key="4">
    <source>
        <dbReference type="ARBA" id="ARBA00018392"/>
    </source>
</evidence>
<name>A0A512J6H8_9HYPH</name>
<comment type="subcellular location">
    <subcellularLocation>
        <location evidence="3">Secreted</location>
    </subcellularLocation>
</comment>
<dbReference type="SMART" id="SM00155">
    <property type="entry name" value="PLDc"/>
    <property type="match status" value="2"/>
</dbReference>
<dbReference type="CDD" id="cd09143">
    <property type="entry name" value="PLDc_vPLD1_2_like_bac_2"/>
    <property type="match status" value="1"/>
</dbReference>
<keyword evidence="6" id="KW-0677">Repeat</keyword>
<evidence type="ECO:0000256" key="5">
    <source>
        <dbReference type="ARBA" id="ARBA00022525"/>
    </source>
</evidence>
<dbReference type="Pfam" id="PF13091">
    <property type="entry name" value="PLDc_2"/>
    <property type="match status" value="1"/>
</dbReference>
<feature type="domain" description="PLD phosphodiesterase" evidence="10">
    <location>
        <begin position="104"/>
        <end position="131"/>
    </location>
</feature>
<dbReference type="GO" id="GO:0005576">
    <property type="term" value="C:extracellular region"/>
    <property type="evidence" value="ECO:0007669"/>
    <property type="project" value="UniProtKB-SubCell"/>
</dbReference>
<evidence type="ECO:0000256" key="8">
    <source>
        <dbReference type="ARBA" id="ARBA00023098"/>
    </source>
</evidence>
<evidence type="ECO:0000256" key="1">
    <source>
        <dbReference type="ARBA" id="ARBA00000798"/>
    </source>
</evidence>
<dbReference type="GO" id="GO:0004630">
    <property type="term" value="F:phospholipase D activity"/>
    <property type="evidence" value="ECO:0007669"/>
    <property type="project" value="UniProtKB-EC"/>
</dbReference>
<dbReference type="InterPro" id="IPR001736">
    <property type="entry name" value="PLipase_D/transphosphatidylase"/>
</dbReference>
<keyword evidence="8" id="KW-0443">Lipid metabolism</keyword>
<evidence type="ECO:0000313" key="14">
    <source>
        <dbReference type="Proteomes" id="UP001156856"/>
    </source>
</evidence>
<dbReference type="EMBL" id="BSPK01000072">
    <property type="protein sequence ID" value="GLS65436.1"/>
    <property type="molecule type" value="Genomic_DNA"/>
</dbReference>
<proteinExistence type="predicted"/>
<dbReference type="Gene3D" id="3.30.870.10">
    <property type="entry name" value="Endonuclease Chain A"/>
    <property type="match status" value="2"/>
</dbReference>
<organism evidence="11 13">
    <name type="scientific">Methylobacterium oxalidis</name>
    <dbReference type="NCBI Taxonomy" id="944322"/>
    <lineage>
        <taxon>Bacteria</taxon>
        <taxon>Pseudomonadati</taxon>
        <taxon>Pseudomonadota</taxon>
        <taxon>Alphaproteobacteria</taxon>
        <taxon>Hyphomicrobiales</taxon>
        <taxon>Methylobacteriaceae</taxon>
        <taxon>Methylobacterium</taxon>
    </lineage>
</organism>
<comment type="caution">
    <text evidence="11">The sequence shown here is derived from an EMBL/GenBank/DDBJ whole genome shotgun (WGS) entry which is preliminary data.</text>
</comment>
<dbReference type="InterPro" id="IPR015679">
    <property type="entry name" value="PLipase_D_fam"/>
</dbReference>
<dbReference type="CDD" id="cd09140">
    <property type="entry name" value="PLDc_vPLD1_2_like_bac_1"/>
    <property type="match status" value="1"/>
</dbReference>
<dbReference type="InterPro" id="IPR025202">
    <property type="entry name" value="PLD-like_dom"/>
</dbReference>
<dbReference type="PROSITE" id="PS50035">
    <property type="entry name" value="PLD"/>
    <property type="match status" value="2"/>
</dbReference>
<keyword evidence="5" id="KW-0964">Secreted</keyword>
<evidence type="ECO:0000256" key="6">
    <source>
        <dbReference type="ARBA" id="ARBA00022737"/>
    </source>
</evidence>
<feature type="domain" description="PLD phosphodiesterase" evidence="10">
    <location>
        <begin position="318"/>
        <end position="345"/>
    </location>
</feature>
<reference evidence="14" key="2">
    <citation type="journal article" date="2019" name="Int. J. Syst. Evol. Microbiol.">
        <title>The Global Catalogue of Microorganisms (GCM) 10K type strain sequencing project: providing services to taxonomists for standard genome sequencing and annotation.</title>
        <authorList>
            <consortium name="The Broad Institute Genomics Platform"/>
            <consortium name="The Broad Institute Genome Sequencing Center for Infectious Disease"/>
            <person name="Wu L."/>
            <person name="Ma J."/>
        </authorList>
    </citation>
    <scope>NUCLEOTIDE SEQUENCE [LARGE SCALE GENOMIC DNA]</scope>
    <source>
        <strain evidence="14">NBRC 107715</strain>
    </source>
</reference>
<evidence type="ECO:0000313" key="13">
    <source>
        <dbReference type="Proteomes" id="UP000321960"/>
    </source>
</evidence>
<reference evidence="11 13" key="3">
    <citation type="submission" date="2019-07" db="EMBL/GenBank/DDBJ databases">
        <title>Whole genome shotgun sequence of Methylobacterium oxalidis NBRC 107715.</title>
        <authorList>
            <person name="Hosoyama A."/>
            <person name="Uohara A."/>
            <person name="Ohji S."/>
            <person name="Ichikawa N."/>
        </authorList>
    </citation>
    <scope>NUCLEOTIDE SEQUENCE [LARGE SCALE GENOMIC DNA]</scope>
    <source>
        <strain evidence="11 13">NBRC 107715</strain>
    </source>
</reference>
<comment type="function">
    <text evidence="2">Could be a virulence factor.</text>
</comment>
<evidence type="ECO:0000256" key="9">
    <source>
        <dbReference type="ARBA" id="ARBA00029594"/>
    </source>
</evidence>
<evidence type="ECO:0000256" key="2">
    <source>
        <dbReference type="ARBA" id="ARBA00003145"/>
    </source>
</evidence>
<evidence type="ECO:0000313" key="11">
    <source>
        <dbReference type="EMBL" id="GEP05584.1"/>
    </source>
</evidence>
<protein>
    <recommendedName>
        <fullName evidence="4">Phospholipase D</fullName>
    </recommendedName>
    <alternativeName>
        <fullName evidence="9">Choline phosphatase</fullName>
    </alternativeName>
</protein>
<gene>
    <name evidence="12" type="ORF">GCM10007888_38180</name>
    <name evidence="11" type="ORF">MOX02_36220</name>
</gene>
<reference evidence="12" key="1">
    <citation type="journal article" date="2014" name="Int. J. Syst. Evol. Microbiol.">
        <title>Complete genome of a new Firmicutes species belonging to the dominant human colonic microbiota ('Ruminococcus bicirculans') reveals two chromosomes and a selective capacity to utilize plant glucans.</title>
        <authorList>
            <consortium name="NISC Comparative Sequencing Program"/>
            <person name="Wegmann U."/>
            <person name="Louis P."/>
            <person name="Goesmann A."/>
            <person name="Henrissat B."/>
            <person name="Duncan S.H."/>
            <person name="Flint H.J."/>
        </authorList>
    </citation>
    <scope>NUCLEOTIDE SEQUENCE</scope>
    <source>
        <strain evidence="12">NBRC 107715</strain>
    </source>
</reference>
<dbReference type="PANTHER" id="PTHR18896">
    <property type="entry name" value="PHOSPHOLIPASE D"/>
    <property type="match status" value="1"/>
</dbReference>
<dbReference type="PANTHER" id="PTHR18896:SF76">
    <property type="entry name" value="PHOSPHOLIPASE"/>
    <property type="match status" value="1"/>
</dbReference>
<evidence type="ECO:0000256" key="3">
    <source>
        <dbReference type="ARBA" id="ARBA00004613"/>
    </source>
</evidence>
<dbReference type="Proteomes" id="UP001156856">
    <property type="component" value="Unassembled WGS sequence"/>
</dbReference>
<dbReference type="EMBL" id="BJZU01000073">
    <property type="protein sequence ID" value="GEP05584.1"/>
    <property type="molecule type" value="Genomic_DNA"/>
</dbReference>
<evidence type="ECO:0000313" key="12">
    <source>
        <dbReference type="EMBL" id="GLS65436.1"/>
    </source>
</evidence>
<evidence type="ECO:0000256" key="7">
    <source>
        <dbReference type="ARBA" id="ARBA00022801"/>
    </source>
</evidence>
<reference evidence="12" key="4">
    <citation type="submission" date="2023-01" db="EMBL/GenBank/DDBJ databases">
        <title>Draft genome sequence of Methylobacterium oxalidis strain NBRC 107715.</title>
        <authorList>
            <person name="Sun Q."/>
            <person name="Mori K."/>
        </authorList>
    </citation>
    <scope>NUCLEOTIDE SEQUENCE</scope>
    <source>
        <strain evidence="12">NBRC 107715</strain>
    </source>
</reference>
<keyword evidence="7" id="KW-0378">Hydrolase</keyword>